<dbReference type="RefSeq" id="WP_253740245.1">
    <property type="nucleotide sequence ID" value="NZ_BAABKA010000010.1"/>
</dbReference>
<proteinExistence type="predicted"/>
<organism evidence="2 3">
    <name type="scientific">Nonomuraea thailandensis</name>
    <dbReference type="NCBI Taxonomy" id="1188745"/>
    <lineage>
        <taxon>Bacteria</taxon>
        <taxon>Bacillati</taxon>
        <taxon>Actinomycetota</taxon>
        <taxon>Actinomycetes</taxon>
        <taxon>Streptosporangiales</taxon>
        <taxon>Streptosporangiaceae</taxon>
        <taxon>Nonomuraea</taxon>
    </lineage>
</organism>
<feature type="region of interest" description="Disordered" evidence="1">
    <location>
        <begin position="36"/>
        <end position="80"/>
    </location>
</feature>
<dbReference type="EMBL" id="JAMZEB010000001">
    <property type="protein sequence ID" value="MCP2353737.1"/>
    <property type="molecule type" value="Genomic_DNA"/>
</dbReference>
<evidence type="ECO:0000313" key="2">
    <source>
        <dbReference type="EMBL" id="MCP2353737.1"/>
    </source>
</evidence>
<keyword evidence="3" id="KW-1185">Reference proteome</keyword>
<accession>A0A9X2JY28</accession>
<comment type="caution">
    <text evidence="2">The sequence shown here is derived from an EMBL/GenBank/DDBJ whole genome shotgun (WGS) entry which is preliminary data.</text>
</comment>
<dbReference type="Proteomes" id="UP001139648">
    <property type="component" value="Unassembled WGS sequence"/>
</dbReference>
<evidence type="ECO:0000256" key="1">
    <source>
        <dbReference type="SAM" id="MobiDB-lite"/>
    </source>
</evidence>
<reference evidence="2" key="1">
    <citation type="submission" date="2022-06" db="EMBL/GenBank/DDBJ databases">
        <title>Sequencing the genomes of 1000 actinobacteria strains.</title>
        <authorList>
            <person name="Klenk H.-P."/>
        </authorList>
    </citation>
    <scope>NUCLEOTIDE SEQUENCE</scope>
    <source>
        <strain evidence="2">DSM 46694</strain>
    </source>
</reference>
<dbReference type="AlphaFoldDB" id="A0A9X2JY28"/>
<protein>
    <submittedName>
        <fullName evidence="2">Transposase-like protein</fullName>
    </submittedName>
</protein>
<name>A0A9X2JY28_9ACTN</name>
<sequence length="80" mass="8649">MATVVEEYRQGAAVEALAQRHQVAPKTIRRVLDAAGARSLPDELDVPPTDIGEQHRVPASDPDATPRSAGTARRSPACYW</sequence>
<gene>
    <name evidence="2" type="ORF">HD597_000757</name>
</gene>
<evidence type="ECO:0000313" key="3">
    <source>
        <dbReference type="Proteomes" id="UP001139648"/>
    </source>
</evidence>